<dbReference type="EMBL" id="JAQJAN010000008">
    <property type="protein sequence ID" value="KAJ5724456.1"/>
    <property type="molecule type" value="Genomic_DNA"/>
</dbReference>
<gene>
    <name evidence="1" type="ORF">N7493_006184</name>
</gene>
<protein>
    <submittedName>
        <fullName evidence="1">Uncharacterized protein</fullName>
    </submittedName>
</protein>
<evidence type="ECO:0000313" key="1">
    <source>
        <dbReference type="EMBL" id="KAJ5724456.1"/>
    </source>
</evidence>
<keyword evidence="2" id="KW-1185">Reference proteome</keyword>
<dbReference type="AlphaFoldDB" id="A0AAD6MVF5"/>
<evidence type="ECO:0000313" key="2">
    <source>
        <dbReference type="Proteomes" id="UP001215712"/>
    </source>
</evidence>
<reference evidence="1" key="1">
    <citation type="journal article" date="2023" name="IMA Fungus">
        <title>Comparative genomic study of the Penicillium genus elucidates a diverse pangenome and 15 lateral gene transfer events.</title>
        <authorList>
            <person name="Petersen C."/>
            <person name="Sorensen T."/>
            <person name="Nielsen M.R."/>
            <person name="Sondergaard T.E."/>
            <person name="Sorensen J.L."/>
            <person name="Fitzpatrick D.A."/>
            <person name="Frisvad J.C."/>
            <person name="Nielsen K.L."/>
        </authorList>
    </citation>
    <scope>NUCLEOTIDE SEQUENCE</scope>
    <source>
        <strain evidence="1">IBT 17514</strain>
    </source>
</reference>
<proteinExistence type="predicted"/>
<reference evidence="1" key="2">
    <citation type="submission" date="2023-01" db="EMBL/GenBank/DDBJ databases">
        <authorList>
            <person name="Petersen C."/>
        </authorList>
    </citation>
    <scope>NUCLEOTIDE SEQUENCE</scope>
    <source>
        <strain evidence="1">IBT 17514</strain>
    </source>
</reference>
<dbReference type="Proteomes" id="UP001215712">
    <property type="component" value="Unassembled WGS sequence"/>
</dbReference>
<organism evidence="1 2">
    <name type="scientific">Penicillium malachiteum</name>
    <dbReference type="NCBI Taxonomy" id="1324776"/>
    <lineage>
        <taxon>Eukaryota</taxon>
        <taxon>Fungi</taxon>
        <taxon>Dikarya</taxon>
        <taxon>Ascomycota</taxon>
        <taxon>Pezizomycotina</taxon>
        <taxon>Eurotiomycetes</taxon>
        <taxon>Eurotiomycetidae</taxon>
        <taxon>Eurotiales</taxon>
        <taxon>Aspergillaceae</taxon>
        <taxon>Penicillium</taxon>
    </lineage>
</organism>
<name>A0AAD6MVF5_9EURO</name>
<accession>A0AAD6MVF5</accession>
<comment type="caution">
    <text evidence="1">The sequence shown here is derived from an EMBL/GenBank/DDBJ whole genome shotgun (WGS) entry which is preliminary data.</text>
</comment>
<sequence>MPSLQKFLIPAVMSFAVAANARFNLGGDIFGKRLVTNCPNDWTPINYNGEGRCCHGSLTVEDNNDPYCCVMDYDQYRDTADDVHSALSGCFPFCSGTNYDGPTSTWTNEANCITRVAFTANDYSSIVSAAVSSGHTTGSTTSSSTTTTTDDSAYTTASATTTYTDSNGNPTSTGYSTYTTGDSTRNAAPAVTAGGVLGGAAVAAALFAL</sequence>